<feature type="chain" id="PRO_5023908243" evidence="2">
    <location>
        <begin position="27"/>
        <end position="70"/>
    </location>
</feature>
<dbReference type="GO" id="GO:0003755">
    <property type="term" value="F:peptidyl-prolyl cis-trans isomerase activity"/>
    <property type="evidence" value="ECO:0007669"/>
    <property type="project" value="UniProtKB-EC"/>
</dbReference>
<evidence type="ECO:0000256" key="1">
    <source>
        <dbReference type="SAM" id="Phobius"/>
    </source>
</evidence>
<organism evidence="3">
    <name type="scientific">Ganoderma boninense</name>
    <dbReference type="NCBI Taxonomy" id="34458"/>
    <lineage>
        <taxon>Eukaryota</taxon>
        <taxon>Fungi</taxon>
        <taxon>Dikarya</taxon>
        <taxon>Basidiomycota</taxon>
        <taxon>Agaricomycotina</taxon>
        <taxon>Agaricomycetes</taxon>
        <taxon>Polyporales</taxon>
        <taxon>Polyporaceae</taxon>
        <taxon>Ganoderma</taxon>
    </lineage>
</organism>
<gene>
    <name evidence="3" type="primary">Q9P8W9</name>
</gene>
<feature type="transmembrane region" description="Helical" evidence="1">
    <location>
        <begin position="50"/>
        <end position="68"/>
    </location>
</feature>
<keyword evidence="1" id="KW-0472">Membrane</keyword>
<proteinExistence type="predicted"/>
<name>A0A5K1K2C2_9APHY</name>
<evidence type="ECO:0000313" key="3">
    <source>
        <dbReference type="EMBL" id="VWO99415.1"/>
    </source>
</evidence>
<dbReference type="AlphaFoldDB" id="A0A5K1K2C2"/>
<feature type="signal peptide" evidence="2">
    <location>
        <begin position="1"/>
        <end position="26"/>
    </location>
</feature>
<keyword evidence="1" id="KW-1133">Transmembrane helix</keyword>
<dbReference type="EC" id="5.2.1.8" evidence="3"/>
<sequence>MIFSRLTLGFLLVTVAAFFCAQSVEAAKGPRISHKVYFDIKHGDKDLGRVVLGLYGGVGVWTIGGGMGRH</sequence>
<keyword evidence="2" id="KW-0732">Signal</keyword>
<evidence type="ECO:0000256" key="2">
    <source>
        <dbReference type="SAM" id="SignalP"/>
    </source>
</evidence>
<reference evidence="3" key="1">
    <citation type="submission" date="2019-10" db="EMBL/GenBank/DDBJ databases">
        <authorList>
            <person name="Nor Muhammad N."/>
        </authorList>
    </citation>
    <scope>NUCLEOTIDE SEQUENCE</scope>
</reference>
<keyword evidence="3" id="KW-0413">Isomerase</keyword>
<keyword evidence="1" id="KW-0812">Transmembrane</keyword>
<accession>A0A5K1K2C2</accession>
<dbReference type="EMBL" id="LR727623">
    <property type="protein sequence ID" value="VWO99415.1"/>
    <property type="molecule type" value="Genomic_DNA"/>
</dbReference>
<protein>
    <submittedName>
        <fullName evidence="3">Peptidyl-prolyl cis-trans isomerase (PPIase) (EC)</fullName>
        <ecNumber evidence="3">5.2.1.8</ecNumber>
    </submittedName>
</protein>